<dbReference type="PANTHER" id="PTHR10680">
    <property type="entry name" value="PEPTIDYL-GLYCINE ALPHA-AMIDATING MONOOXYGENASE"/>
    <property type="match status" value="1"/>
</dbReference>
<evidence type="ECO:0000313" key="7">
    <source>
        <dbReference type="Proteomes" id="UP000218767"/>
    </source>
</evidence>
<dbReference type="Pfam" id="PF01436">
    <property type="entry name" value="NHL"/>
    <property type="match status" value="1"/>
</dbReference>
<sequence length="339" mass="36770">MALVLSILALLVPVHSLAQAVSENPYQVNYHWGELSGGREMGVVTGVHPDPDGEHMWIVERCSTNQCAGSDLPPIHKLDAQGKVVKSLGAGLFAWPHGFDLDSEGNLWVTEGAPLGDDRGADGFALGMGHQVIKLNQDGEVLMRLGEAGVAGDDATHFNGPSAVQVAANGDVWIADGHRGGNNRVLKFSADGKLLLQLGGGVDSLSREVGRFNDPHDLKMDSQGRLFVADRGNNRIQIFDQEGELLSIWTQFGRPSGIWIDDNDKIYVADGMSGDQWNPGWQRGIRIGDAKTSWITDFIPDFEVQNGSGIEFLATDAEGSIYAGQVGRQRFEKYVRVRP</sequence>
<evidence type="ECO:0000313" key="6">
    <source>
        <dbReference type="EMBL" id="PCI77335.1"/>
    </source>
</evidence>
<dbReference type="AlphaFoldDB" id="A0A2A4X5L3"/>
<feature type="repeat" description="NHL" evidence="4">
    <location>
        <begin position="145"/>
        <end position="191"/>
    </location>
</feature>
<gene>
    <name evidence="6" type="ORF">COB20_08270</name>
</gene>
<evidence type="ECO:0008006" key="8">
    <source>
        <dbReference type="Google" id="ProtNLM"/>
    </source>
</evidence>
<evidence type="ECO:0000256" key="4">
    <source>
        <dbReference type="PROSITE-ProRule" id="PRU00504"/>
    </source>
</evidence>
<dbReference type="PANTHER" id="PTHR10680:SF14">
    <property type="entry name" value="PEPTIDYL-GLYCINE ALPHA-AMIDATING MONOOXYGENASE"/>
    <property type="match status" value="1"/>
</dbReference>
<dbReference type="EMBL" id="NVUL01000046">
    <property type="protein sequence ID" value="PCI77335.1"/>
    <property type="molecule type" value="Genomic_DNA"/>
</dbReference>
<evidence type="ECO:0000256" key="3">
    <source>
        <dbReference type="ARBA" id="ARBA00023180"/>
    </source>
</evidence>
<dbReference type="Proteomes" id="UP000218767">
    <property type="component" value="Unassembled WGS sequence"/>
</dbReference>
<dbReference type="SUPFAM" id="SSF63829">
    <property type="entry name" value="Calcium-dependent phosphotriesterase"/>
    <property type="match status" value="1"/>
</dbReference>
<evidence type="ECO:0000256" key="1">
    <source>
        <dbReference type="ARBA" id="ARBA00022729"/>
    </source>
</evidence>
<keyword evidence="2" id="KW-0677">Repeat</keyword>
<evidence type="ECO:0000256" key="5">
    <source>
        <dbReference type="SAM" id="SignalP"/>
    </source>
</evidence>
<feature type="signal peptide" evidence="5">
    <location>
        <begin position="1"/>
        <end position="20"/>
    </location>
</feature>
<accession>A0A2A4X5L3</accession>
<keyword evidence="3" id="KW-0325">Glycoprotein</keyword>
<organism evidence="6 7">
    <name type="scientific">SAR86 cluster bacterium</name>
    <dbReference type="NCBI Taxonomy" id="2030880"/>
    <lineage>
        <taxon>Bacteria</taxon>
        <taxon>Pseudomonadati</taxon>
        <taxon>Pseudomonadota</taxon>
        <taxon>Gammaproteobacteria</taxon>
        <taxon>SAR86 cluster</taxon>
    </lineage>
</organism>
<feature type="repeat" description="NHL" evidence="4">
    <location>
        <begin position="199"/>
        <end position="242"/>
    </location>
</feature>
<comment type="caution">
    <text evidence="6">The sequence shown here is derived from an EMBL/GenBank/DDBJ whole genome shotgun (WGS) entry which is preliminary data.</text>
</comment>
<feature type="chain" id="PRO_5013218212" description="6-bladed beta-propeller" evidence="5">
    <location>
        <begin position="21"/>
        <end position="339"/>
    </location>
</feature>
<dbReference type="Gene3D" id="2.120.10.30">
    <property type="entry name" value="TolB, C-terminal domain"/>
    <property type="match status" value="1"/>
</dbReference>
<proteinExistence type="predicted"/>
<evidence type="ECO:0000256" key="2">
    <source>
        <dbReference type="ARBA" id="ARBA00022737"/>
    </source>
</evidence>
<keyword evidence="1 5" id="KW-0732">Signal</keyword>
<dbReference type="InterPro" id="IPR001258">
    <property type="entry name" value="NHL_repeat"/>
</dbReference>
<dbReference type="PROSITE" id="PS51125">
    <property type="entry name" value="NHL"/>
    <property type="match status" value="2"/>
</dbReference>
<reference evidence="7" key="1">
    <citation type="submission" date="2017-08" db="EMBL/GenBank/DDBJ databases">
        <title>A dynamic microbial community with high functional redundancy inhabits the cold, oxic subseafloor aquifer.</title>
        <authorList>
            <person name="Tully B.J."/>
            <person name="Wheat C.G."/>
            <person name="Glazer B.T."/>
            <person name="Huber J.A."/>
        </authorList>
    </citation>
    <scope>NUCLEOTIDE SEQUENCE [LARGE SCALE GENOMIC DNA]</scope>
</reference>
<name>A0A2A4X5L3_9GAMM</name>
<dbReference type="InterPro" id="IPR011042">
    <property type="entry name" value="6-blade_b-propeller_TolB-like"/>
</dbReference>
<protein>
    <recommendedName>
        <fullName evidence="8">6-bladed beta-propeller</fullName>
    </recommendedName>
</protein>